<dbReference type="PANTHER" id="PTHR11863">
    <property type="entry name" value="STEROL DESATURASE"/>
    <property type="match status" value="1"/>
</dbReference>
<dbReference type="GO" id="GO:0004497">
    <property type="term" value="F:monooxygenase activity"/>
    <property type="evidence" value="ECO:0007669"/>
    <property type="project" value="UniProtKB-KW"/>
</dbReference>
<dbReference type="Proteomes" id="UP000188320">
    <property type="component" value="Unassembled WGS sequence"/>
</dbReference>
<reference evidence="8" key="1">
    <citation type="submission" date="2017-01" db="EMBL/GenBank/DDBJ databases">
        <authorList>
            <person name="Wang Y."/>
            <person name="White M."/>
            <person name="Kvist S."/>
            <person name="Moncalvo J.-M."/>
        </authorList>
    </citation>
    <scope>NUCLEOTIDE SEQUENCE [LARGE SCALE GENOMIC DNA]</scope>
    <source>
        <strain evidence="8">COL-18-3</strain>
    </source>
</reference>
<evidence type="ECO:0000256" key="3">
    <source>
        <dbReference type="ARBA" id="ARBA00022989"/>
    </source>
</evidence>
<sequence length="319" mass="37564">MNSVFSSLISIGAYMERFHTVGNAADRMPIGYTPTWYEKSWLSIFEERNETLMYGFVIFIFHVSVYFLSYSVQFTFESIPALQKYKIQQNMHVSDKEWWTGVRRFLENMFLIRLPTIMLFFPAVELLNFDISVPFPPLYVILLQTLFFMVADDFWHYWTHRLLHVDYLYRKIHVIHHEYSAPFGLIGDYSHPIESTSLALTAISGPVMYSWLASSTGLFKEAHVIPIVLWIGVKTFVSLEVHTGYDFPWSLNNLIPIWAGADYHDYHHMAYGNNFASMFRHMDFILGTDNGYHKFKKLKKMNQEKVLKERKDQKVKKDG</sequence>
<keyword evidence="3 5" id="KW-1133">Transmembrane helix</keyword>
<dbReference type="OrthoDB" id="1658724at2759"/>
<dbReference type="GO" id="GO:0008610">
    <property type="term" value="P:lipid biosynthetic process"/>
    <property type="evidence" value="ECO:0007669"/>
    <property type="project" value="InterPro"/>
</dbReference>
<evidence type="ECO:0000256" key="5">
    <source>
        <dbReference type="SAM" id="Phobius"/>
    </source>
</evidence>
<keyword evidence="2 5" id="KW-0812">Transmembrane</keyword>
<protein>
    <submittedName>
        <fullName evidence="7">Methylsterol monooxygenase</fullName>
    </submittedName>
</protein>
<evidence type="ECO:0000256" key="2">
    <source>
        <dbReference type="ARBA" id="ARBA00022692"/>
    </source>
</evidence>
<organism evidence="7 8">
    <name type="scientific">Zancudomyces culisetae</name>
    <name type="common">Gut fungus</name>
    <name type="synonym">Smittium culisetae</name>
    <dbReference type="NCBI Taxonomy" id="1213189"/>
    <lineage>
        <taxon>Eukaryota</taxon>
        <taxon>Fungi</taxon>
        <taxon>Fungi incertae sedis</taxon>
        <taxon>Zoopagomycota</taxon>
        <taxon>Kickxellomycotina</taxon>
        <taxon>Harpellomycetes</taxon>
        <taxon>Harpellales</taxon>
        <taxon>Legeriomycetaceae</taxon>
        <taxon>Zancudomyces</taxon>
    </lineage>
</organism>
<evidence type="ECO:0000313" key="7">
    <source>
        <dbReference type="EMBL" id="OMH83945.1"/>
    </source>
</evidence>
<keyword evidence="8" id="KW-1185">Reference proteome</keyword>
<feature type="domain" description="Fatty acid hydroxylase" evidence="6">
    <location>
        <begin position="146"/>
        <end position="288"/>
    </location>
</feature>
<proteinExistence type="predicted"/>
<dbReference type="InterPro" id="IPR006694">
    <property type="entry name" value="Fatty_acid_hydroxylase"/>
</dbReference>
<comment type="subcellular location">
    <subcellularLocation>
        <location evidence="1">Membrane</location>
    </subcellularLocation>
</comment>
<dbReference type="InterPro" id="IPR050307">
    <property type="entry name" value="Sterol_Desaturase_Related"/>
</dbReference>
<dbReference type="Pfam" id="PF04116">
    <property type="entry name" value="FA_hydroxylase"/>
    <property type="match status" value="1"/>
</dbReference>
<keyword evidence="7" id="KW-0503">Monooxygenase</keyword>
<evidence type="ECO:0000256" key="4">
    <source>
        <dbReference type="ARBA" id="ARBA00023136"/>
    </source>
</evidence>
<dbReference type="EMBL" id="LSSK01000279">
    <property type="protein sequence ID" value="OMH83945.1"/>
    <property type="molecule type" value="Genomic_DNA"/>
</dbReference>
<accession>A0A1R1PSH6</accession>
<feature type="transmembrane region" description="Helical" evidence="5">
    <location>
        <begin position="52"/>
        <end position="76"/>
    </location>
</feature>
<dbReference type="GO" id="GO:0016020">
    <property type="term" value="C:membrane"/>
    <property type="evidence" value="ECO:0007669"/>
    <property type="project" value="UniProtKB-SubCell"/>
</dbReference>
<evidence type="ECO:0000313" key="8">
    <source>
        <dbReference type="Proteomes" id="UP000188320"/>
    </source>
</evidence>
<dbReference type="AlphaFoldDB" id="A0A1R1PSH6"/>
<evidence type="ECO:0000259" key="6">
    <source>
        <dbReference type="Pfam" id="PF04116"/>
    </source>
</evidence>
<keyword evidence="7" id="KW-0560">Oxidoreductase</keyword>
<name>A0A1R1PSH6_ZANCU</name>
<evidence type="ECO:0000256" key="1">
    <source>
        <dbReference type="ARBA" id="ARBA00004370"/>
    </source>
</evidence>
<keyword evidence="4 5" id="KW-0472">Membrane</keyword>
<comment type="caution">
    <text evidence="7">The sequence shown here is derived from an EMBL/GenBank/DDBJ whole genome shotgun (WGS) entry which is preliminary data.</text>
</comment>
<gene>
    <name evidence="7" type="ORF">AX774_g2537</name>
</gene>
<dbReference type="GO" id="GO:0005506">
    <property type="term" value="F:iron ion binding"/>
    <property type="evidence" value="ECO:0007669"/>
    <property type="project" value="InterPro"/>
</dbReference>